<proteinExistence type="predicted"/>
<reference evidence="2" key="1">
    <citation type="submission" date="2021-06" db="EMBL/GenBank/DDBJ databases">
        <authorList>
            <person name="Hodson N. C."/>
            <person name="Mongue J. A."/>
            <person name="Jaron S. K."/>
        </authorList>
    </citation>
    <scope>NUCLEOTIDE SEQUENCE</scope>
</reference>
<sequence length="267" mass="30323">MGLDDSAKGVVLFESLNKPGQMETAVSEGLGKVLIKGLQNASQTNTVPLELDRQNQRVTVIVSAFKWTKFWLNFVWILAEAMYVVLRLTYVMVYNMEVSVFQLLYTSGLAVVYSAGAITMVLTFMRRYEFQDLINAVDYFNQRGGANMKHKKRLSVMYLLLKYLPIGVYCLGALCPMLFLTSKTSPCSFYSIMDPSYRDSWYIILLHCLHEVIVPAKVCTAFLFPVLWFIGFMELVKLKMKDTLESNKLLMSPDRLAGQSMFSGLNA</sequence>
<accession>A0A8J2PAN1</accession>
<comment type="caution">
    <text evidence="2">The sequence shown here is derived from an EMBL/GenBank/DDBJ whole genome shotgun (WGS) entry which is preliminary data.</text>
</comment>
<name>A0A8J2PAN1_9HEXA</name>
<protein>
    <submittedName>
        <fullName evidence="2">Uncharacterized protein</fullName>
    </submittedName>
</protein>
<keyword evidence="3" id="KW-1185">Reference proteome</keyword>
<dbReference type="AlphaFoldDB" id="A0A8J2PAN1"/>
<evidence type="ECO:0000313" key="2">
    <source>
        <dbReference type="EMBL" id="CAG7815502.1"/>
    </source>
</evidence>
<dbReference type="Proteomes" id="UP000708208">
    <property type="component" value="Unassembled WGS sequence"/>
</dbReference>
<feature type="transmembrane region" description="Helical" evidence="1">
    <location>
        <begin position="103"/>
        <end position="125"/>
    </location>
</feature>
<gene>
    <name evidence="2" type="ORF">AFUS01_LOCUS26178</name>
</gene>
<keyword evidence="1" id="KW-0812">Transmembrane</keyword>
<feature type="transmembrane region" description="Helical" evidence="1">
    <location>
        <begin position="201"/>
        <end position="230"/>
    </location>
</feature>
<feature type="transmembrane region" description="Helical" evidence="1">
    <location>
        <begin position="158"/>
        <end position="181"/>
    </location>
</feature>
<keyword evidence="1" id="KW-1133">Transmembrane helix</keyword>
<organism evidence="2 3">
    <name type="scientific">Allacma fusca</name>
    <dbReference type="NCBI Taxonomy" id="39272"/>
    <lineage>
        <taxon>Eukaryota</taxon>
        <taxon>Metazoa</taxon>
        <taxon>Ecdysozoa</taxon>
        <taxon>Arthropoda</taxon>
        <taxon>Hexapoda</taxon>
        <taxon>Collembola</taxon>
        <taxon>Symphypleona</taxon>
        <taxon>Sminthuridae</taxon>
        <taxon>Allacma</taxon>
    </lineage>
</organism>
<evidence type="ECO:0000256" key="1">
    <source>
        <dbReference type="SAM" id="Phobius"/>
    </source>
</evidence>
<evidence type="ECO:0000313" key="3">
    <source>
        <dbReference type="Proteomes" id="UP000708208"/>
    </source>
</evidence>
<feature type="transmembrane region" description="Helical" evidence="1">
    <location>
        <begin position="70"/>
        <end position="91"/>
    </location>
</feature>
<keyword evidence="1" id="KW-0472">Membrane</keyword>
<dbReference type="EMBL" id="CAJVCH010345631">
    <property type="protein sequence ID" value="CAG7815502.1"/>
    <property type="molecule type" value="Genomic_DNA"/>
</dbReference>